<organism evidence="6 7">
    <name type="scientific">Hypothenemus hampei</name>
    <name type="common">Coffee berry borer</name>
    <dbReference type="NCBI Taxonomy" id="57062"/>
    <lineage>
        <taxon>Eukaryota</taxon>
        <taxon>Metazoa</taxon>
        <taxon>Ecdysozoa</taxon>
        <taxon>Arthropoda</taxon>
        <taxon>Hexapoda</taxon>
        <taxon>Insecta</taxon>
        <taxon>Pterygota</taxon>
        <taxon>Neoptera</taxon>
        <taxon>Endopterygota</taxon>
        <taxon>Coleoptera</taxon>
        <taxon>Polyphaga</taxon>
        <taxon>Cucujiformia</taxon>
        <taxon>Curculionidae</taxon>
        <taxon>Scolytinae</taxon>
        <taxon>Hypothenemus</taxon>
    </lineage>
</organism>
<comment type="caution">
    <text evidence="6">The sequence shown here is derived from an EMBL/GenBank/DDBJ whole genome shotgun (WGS) entry which is preliminary data.</text>
</comment>
<dbReference type="AlphaFoldDB" id="A0ABD1F8Q0"/>
<dbReference type="Proteomes" id="UP001566132">
    <property type="component" value="Unassembled WGS sequence"/>
</dbReference>
<gene>
    <name evidence="6" type="ORF">ABEB36_002541</name>
</gene>
<dbReference type="PROSITE" id="PS00653">
    <property type="entry name" value="GLYCOSYL_HYDROL_F1_2"/>
    <property type="match status" value="1"/>
</dbReference>
<evidence type="ECO:0000256" key="3">
    <source>
        <dbReference type="ARBA" id="ARBA00023295"/>
    </source>
</evidence>
<evidence type="ECO:0000256" key="1">
    <source>
        <dbReference type="ARBA" id="ARBA00010838"/>
    </source>
</evidence>
<dbReference type="InterPro" id="IPR001360">
    <property type="entry name" value="Glyco_hydro_1"/>
</dbReference>
<feature type="signal peptide" evidence="5">
    <location>
        <begin position="1"/>
        <end position="27"/>
    </location>
</feature>
<dbReference type="EMBL" id="JBDJPC010000002">
    <property type="protein sequence ID" value="KAL1513065.1"/>
    <property type="molecule type" value="Genomic_DNA"/>
</dbReference>
<evidence type="ECO:0000256" key="5">
    <source>
        <dbReference type="SAM" id="SignalP"/>
    </source>
</evidence>
<keyword evidence="2" id="KW-0378">Hydrolase</keyword>
<sequence>MLTTDPVFSLTSVCLLKSLTLTSLAFGAYIPKATNITNRKFPSTFIWGAATAAYQVEGAWDEDSKGESMWDRFVHSDPTHIDDRSTGDVACDSYHKWQEDIELLKQLEVKLHCLVHNNLPTGYLESFNQAGVDYYVNFVKKRVKTLAHTYTSYFFSIRKVDEGRPSKDAQPLQTPL</sequence>
<comment type="similarity">
    <text evidence="1 4">Belongs to the glycosyl hydrolase 1 family.</text>
</comment>
<dbReference type="Gene3D" id="3.20.20.80">
    <property type="entry name" value="Glycosidases"/>
    <property type="match status" value="1"/>
</dbReference>
<protein>
    <recommendedName>
        <fullName evidence="8">Beta-glucosidase</fullName>
    </recommendedName>
</protein>
<keyword evidence="5" id="KW-0732">Signal</keyword>
<dbReference type="InterPro" id="IPR017853">
    <property type="entry name" value="GH"/>
</dbReference>
<proteinExistence type="inferred from homology"/>
<dbReference type="PANTHER" id="PTHR10353:SF36">
    <property type="entry name" value="LP05116P"/>
    <property type="match status" value="1"/>
</dbReference>
<keyword evidence="3" id="KW-0326">Glycosidase</keyword>
<dbReference type="InterPro" id="IPR033132">
    <property type="entry name" value="GH_1_N_CS"/>
</dbReference>
<keyword evidence="7" id="KW-1185">Reference proteome</keyword>
<feature type="chain" id="PRO_5044846068" description="Beta-glucosidase" evidence="5">
    <location>
        <begin position="28"/>
        <end position="176"/>
    </location>
</feature>
<dbReference type="SUPFAM" id="SSF51445">
    <property type="entry name" value="(Trans)glycosidases"/>
    <property type="match status" value="1"/>
</dbReference>
<dbReference type="GO" id="GO:0016798">
    <property type="term" value="F:hydrolase activity, acting on glycosyl bonds"/>
    <property type="evidence" value="ECO:0007669"/>
    <property type="project" value="UniProtKB-KW"/>
</dbReference>
<accession>A0ABD1F8Q0</accession>
<evidence type="ECO:0000256" key="2">
    <source>
        <dbReference type="ARBA" id="ARBA00022801"/>
    </source>
</evidence>
<evidence type="ECO:0008006" key="8">
    <source>
        <dbReference type="Google" id="ProtNLM"/>
    </source>
</evidence>
<dbReference type="PANTHER" id="PTHR10353">
    <property type="entry name" value="GLYCOSYL HYDROLASE"/>
    <property type="match status" value="1"/>
</dbReference>
<dbReference type="Pfam" id="PF00232">
    <property type="entry name" value="Glyco_hydro_1"/>
    <property type="match status" value="1"/>
</dbReference>
<evidence type="ECO:0000256" key="4">
    <source>
        <dbReference type="RuleBase" id="RU003690"/>
    </source>
</evidence>
<name>A0ABD1F8Q0_HYPHA</name>
<evidence type="ECO:0000313" key="7">
    <source>
        <dbReference type="Proteomes" id="UP001566132"/>
    </source>
</evidence>
<reference evidence="6 7" key="1">
    <citation type="submission" date="2024-05" db="EMBL/GenBank/DDBJ databases">
        <title>Genetic variation in Jamaican populations of the coffee berry borer (Hypothenemus hampei).</title>
        <authorList>
            <person name="Errbii M."/>
            <person name="Myrie A."/>
        </authorList>
    </citation>
    <scope>NUCLEOTIDE SEQUENCE [LARGE SCALE GENOMIC DNA]</scope>
    <source>
        <strain evidence="6">JA-Hopewell-2020-01-JO</strain>
        <tissue evidence="6">Whole body</tissue>
    </source>
</reference>
<evidence type="ECO:0000313" key="6">
    <source>
        <dbReference type="EMBL" id="KAL1513065.1"/>
    </source>
</evidence>